<feature type="domain" description="Transposase IS66 zinc-finger binding" evidence="3">
    <location>
        <begin position="107"/>
        <end position="151"/>
    </location>
</feature>
<dbReference type="Pfam" id="PF13005">
    <property type="entry name" value="zf-IS66"/>
    <property type="match status" value="1"/>
</dbReference>
<accession>A0A644Y9X3</accession>
<evidence type="ECO:0000259" key="4">
    <source>
        <dbReference type="Pfam" id="PF13007"/>
    </source>
</evidence>
<dbReference type="InterPro" id="IPR024474">
    <property type="entry name" value="Znf_dom_IS66"/>
</dbReference>
<feature type="coiled-coil region" evidence="1">
    <location>
        <begin position="4"/>
        <end position="31"/>
    </location>
</feature>
<dbReference type="PANTHER" id="PTHR33678:SF1">
    <property type="entry name" value="BLL1576 PROTEIN"/>
    <property type="match status" value="1"/>
</dbReference>
<proteinExistence type="predicted"/>
<reference evidence="6" key="1">
    <citation type="submission" date="2019-08" db="EMBL/GenBank/DDBJ databases">
        <authorList>
            <person name="Kucharzyk K."/>
            <person name="Murdoch R.W."/>
            <person name="Higgins S."/>
            <person name="Loffler F."/>
        </authorList>
    </citation>
    <scope>NUCLEOTIDE SEQUENCE</scope>
</reference>
<protein>
    <submittedName>
        <fullName evidence="6">IS66 family transposase ISSwo2</fullName>
    </submittedName>
</protein>
<dbReference type="Pfam" id="PF13007">
    <property type="entry name" value="LZ_Tnp_IS66"/>
    <property type="match status" value="1"/>
</dbReference>
<sequence length="511" mass="59156">METVTITKAEYDNLVGERARLERQVEYLLEQMRLSRHRQFGASSEKSEYDLSQLNLFNEVEVMAMPQQPEPELVEVEKHYRKKRSATDRLPEDLPVEIIEYTLSEDEQVCCECGCALHVMGYESRRELKIIPAQASIVEHRRAVYSCRHCEQTDIRVPIRKAEVPKPVISGSFASPEAVAHIMNQKFVMSVPLYRQEQEFQRDDILLSRQTMSNWLLKAAEDWLEPVYNRMKEQLLKQDVLHADETTLQVLREPGKTAQSKSYMWLYRTSGCAEHPIVLYDYQLSRKAEHPKQFLEGWSGYLHADGYDGYHKLPERIAVVGCWAHLRRKFDEALKIVPEKGREASLAFIGKRYCDRLFALEHEFEDLPPEQRFETRIESSKPLMEEFFAWADLCGAAPKSAVGKAAYYARSQRKYLEKYLLDGRLEFSNNRAERSVKPFVIGRKNWLFANTPRGAKASAVIYSLIETAKENGLKPYDYLTHIFRAAPNLDLHDTEQLDALLPNYFKTGAGA</sequence>
<dbReference type="InterPro" id="IPR052344">
    <property type="entry name" value="Transposase-related"/>
</dbReference>
<evidence type="ECO:0000259" key="5">
    <source>
        <dbReference type="Pfam" id="PF13817"/>
    </source>
</evidence>
<feature type="domain" description="Transposase IS66 central" evidence="2">
    <location>
        <begin position="172"/>
        <end position="456"/>
    </location>
</feature>
<dbReference type="InterPro" id="IPR024463">
    <property type="entry name" value="Transposase_TnpC_homeodom"/>
</dbReference>
<feature type="domain" description="Transposase IS66 C-terminal" evidence="5">
    <location>
        <begin position="463"/>
        <end position="502"/>
    </location>
</feature>
<name>A0A644Y9X3_9ZZZZ</name>
<evidence type="ECO:0000256" key="1">
    <source>
        <dbReference type="SAM" id="Coils"/>
    </source>
</evidence>
<evidence type="ECO:0000259" key="2">
    <source>
        <dbReference type="Pfam" id="PF03050"/>
    </source>
</evidence>
<keyword evidence="1" id="KW-0175">Coiled coil</keyword>
<dbReference type="InterPro" id="IPR004291">
    <property type="entry name" value="Transposase_IS66_central"/>
</dbReference>
<dbReference type="InterPro" id="IPR039552">
    <property type="entry name" value="IS66_C"/>
</dbReference>
<dbReference type="PANTHER" id="PTHR33678">
    <property type="entry name" value="BLL1576 PROTEIN"/>
    <property type="match status" value="1"/>
</dbReference>
<dbReference type="Pfam" id="PF13817">
    <property type="entry name" value="DDE_Tnp_IS66_C"/>
    <property type="match status" value="1"/>
</dbReference>
<dbReference type="NCBIfam" id="NF033517">
    <property type="entry name" value="transpos_IS66"/>
    <property type="match status" value="1"/>
</dbReference>
<feature type="domain" description="Transposase TnpC homeodomain" evidence="4">
    <location>
        <begin position="28"/>
        <end position="99"/>
    </location>
</feature>
<gene>
    <name evidence="6" type="ORF">SDC9_69845</name>
</gene>
<comment type="caution">
    <text evidence="6">The sequence shown here is derived from an EMBL/GenBank/DDBJ whole genome shotgun (WGS) entry which is preliminary data.</text>
</comment>
<dbReference type="Pfam" id="PF03050">
    <property type="entry name" value="DDE_Tnp_IS66"/>
    <property type="match status" value="1"/>
</dbReference>
<organism evidence="6">
    <name type="scientific">bioreactor metagenome</name>
    <dbReference type="NCBI Taxonomy" id="1076179"/>
    <lineage>
        <taxon>unclassified sequences</taxon>
        <taxon>metagenomes</taxon>
        <taxon>ecological metagenomes</taxon>
    </lineage>
</organism>
<dbReference type="AlphaFoldDB" id="A0A644Y9X3"/>
<dbReference type="EMBL" id="VSSQ01004015">
    <property type="protein sequence ID" value="MPM23373.1"/>
    <property type="molecule type" value="Genomic_DNA"/>
</dbReference>
<evidence type="ECO:0000313" key="6">
    <source>
        <dbReference type="EMBL" id="MPM23373.1"/>
    </source>
</evidence>
<evidence type="ECO:0000259" key="3">
    <source>
        <dbReference type="Pfam" id="PF13005"/>
    </source>
</evidence>